<dbReference type="AlphaFoldDB" id="A0A0G4Q445"/>
<dbReference type="EMBL" id="CVRY01000002">
    <property type="protein sequence ID" value="CRL60396.1"/>
    <property type="molecule type" value="Genomic_DNA"/>
</dbReference>
<protein>
    <submittedName>
        <fullName evidence="3">Uncharacterized protein</fullName>
    </submittedName>
</protein>
<proteinExistence type="predicted"/>
<dbReference type="Pfam" id="PF18491">
    <property type="entry name" value="SRA"/>
    <property type="match status" value="1"/>
</dbReference>
<gene>
    <name evidence="3" type="ORF">BN1804_00948</name>
</gene>
<evidence type="ECO:0000313" key="4">
    <source>
        <dbReference type="Proteomes" id="UP000183920"/>
    </source>
</evidence>
<reference evidence="4" key="1">
    <citation type="submission" date="2015-06" db="EMBL/GenBank/DDBJ databases">
        <authorList>
            <person name="Urmite Genomes"/>
        </authorList>
    </citation>
    <scope>NUCLEOTIDE SEQUENCE [LARGE SCALE GENOMIC DNA]</scope>
    <source>
        <strain evidence="4">CSUR P1867</strain>
    </source>
</reference>
<dbReference type="InterPro" id="IPR048797">
    <property type="entry name" value="PvuRts1I-like_N"/>
</dbReference>
<dbReference type="Proteomes" id="UP000183920">
    <property type="component" value="Unassembled WGS sequence"/>
</dbReference>
<dbReference type="Pfam" id="PF21598">
    <property type="entry name" value="PvuRts1I-like_N"/>
    <property type="match status" value="1"/>
</dbReference>
<evidence type="ECO:0000259" key="1">
    <source>
        <dbReference type="Pfam" id="PF18491"/>
    </source>
</evidence>
<evidence type="ECO:0000313" key="3">
    <source>
        <dbReference type="EMBL" id="CRL60396.1"/>
    </source>
</evidence>
<organism evidence="3 4">
    <name type="scientific">Proteus penneri</name>
    <dbReference type="NCBI Taxonomy" id="102862"/>
    <lineage>
        <taxon>Bacteria</taxon>
        <taxon>Pseudomonadati</taxon>
        <taxon>Pseudomonadota</taxon>
        <taxon>Gammaproteobacteria</taxon>
        <taxon>Enterobacterales</taxon>
        <taxon>Morganellaceae</taxon>
        <taxon>Proteus</taxon>
    </lineage>
</organism>
<dbReference type="InterPro" id="IPR040674">
    <property type="entry name" value="PvuRts1I-like_SRA"/>
</dbReference>
<accession>A0A0G4Q445</accession>
<dbReference type="RefSeq" id="WP_072063164.1">
    <property type="nucleotide sequence ID" value="NZ_CVRY01000002.1"/>
</dbReference>
<evidence type="ECO:0000259" key="2">
    <source>
        <dbReference type="Pfam" id="PF21598"/>
    </source>
</evidence>
<name>A0A0G4Q445_9GAMM</name>
<feature type="domain" description="Restriction endonuclease PvuRts1 I-like N-terminal" evidence="2">
    <location>
        <begin position="5"/>
        <end position="93"/>
    </location>
</feature>
<sequence length="293" mass="34650">MSKTDYILRSLSKITKKRWEHYVINRIFHKLDDPEIEFVCQQCIRKANSPDKIYLADLFFPQLALYLEIDEEHHDSDEAKKKDAKRRLDIIEATGFIEKRIPASNVTIEQLNTSIDEFVKLLIDTKEKQKAQKKFIPWDYSAQYTAKRHIDAGFIEVGPHAIFRYHRDALECFGYINKGHHQSGSWKLPENIVKEIGLSGRIMVWFPRLYNAGVWNNELSPDGEWITEESLEVDNNYIEDWDYRIVMAHSRDELNRVLYRFLGVFQIDKNKSVEGKNIFKRINTKVKVFNSYN</sequence>
<feature type="domain" description="PvuRts1 I-like SET and RING associated" evidence="1">
    <location>
        <begin position="152"/>
        <end position="288"/>
    </location>
</feature>